<feature type="compositionally biased region" description="Pro residues" evidence="3">
    <location>
        <begin position="388"/>
        <end position="397"/>
    </location>
</feature>
<evidence type="ECO:0000313" key="7">
    <source>
        <dbReference type="Proteomes" id="UP000199682"/>
    </source>
</evidence>
<evidence type="ECO:0000259" key="5">
    <source>
        <dbReference type="PROSITE" id="PS50853"/>
    </source>
</evidence>
<dbReference type="InterPro" id="IPR015943">
    <property type="entry name" value="WD40/YVTN_repeat-like_dom_sf"/>
</dbReference>
<dbReference type="Pfam" id="PF00041">
    <property type="entry name" value="fn3"/>
    <property type="match status" value="1"/>
</dbReference>
<feature type="region of interest" description="Disordered" evidence="3">
    <location>
        <begin position="289"/>
        <end position="310"/>
    </location>
</feature>
<dbReference type="SUPFAM" id="SSF63829">
    <property type="entry name" value="Calcium-dependent phosphotriesterase"/>
    <property type="match status" value="1"/>
</dbReference>
<dbReference type="Gene3D" id="2.130.10.10">
    <property type="entry name" value="YVTN repeat-like/Quinoprotein amine dehydrogenase"/>
    <property type="match status" value="1"/>
</dbReference>
<gene>
    <name evidence="6" type="ORF">SAMN04488074_10432</name>
</gene>
<keyword evidence="1" id="KW-0378">Hydrolase</keyword>
<evidence type="ECO:0000313" key="6">
    <source>
        <dbReference type="EMBL" id="SDK01502.1"/>
    </source>
</evidence>
<dbReference type="SUPFAM" id="SSF49265">
    <property type="entry name" value="Fibronectin type III"/>
    <property type="match status" value="1"/>
</dbReference>
<dbReference type="InterPro" id="IPR003961">
    <property type="entry name" value="FN3_dom"/>
</dbReference>
<keyword evidence="2" id="KW-0119">Carbohydrate metabolism</keyword>
<evidence type="ECO:0000256" key="4">
    <source>
        <dbReference type="SAM" id="Phobius"/>
    </source>
</evidence>
<keyword evidence="2" id="KW-0624">Polysaccharide degradation</keyword>
<dbReference type="InterPro" id="IPR036116">
    <property type="entry name" value="FN3_sf"/>
</dbReference>
<sequence length="634" mass="66186">MNVPIPNVSCTDVVTLCSVSERKHSRWPLLGLVIAVVATVTLALTGAAKQVPGLEFMPAGHWIANLDLGLAVHVDGATKKSDAQVSVPGLTPGTQVVQDETRGYVVGEDDVTIFGKSTLSVEATVPVPVKGERSVSIETAGGAYSVFRQSGQIVRLGLDPQVMSAGGPVGSPVATSDGAVWVHRTDSGTICRVARGATSLDCRPMAPAGHSGGLTVSGDRVLFVDTTADTMSVVEAKGLGAAVKLGADVPPDARIAPADAAGKVAVLDPSANRIHLVEARVDEKGALAEQRPPAATVQLPPGEYDGPSVSGESVVLLDHKNSSVRTYDNQGRPKHSMPIPQEKGRPELVRGEDARVYVDGGEGKHVVVVDKDGSLQPVPVIAAKPDAPRQPVPPPTEPTTDKPADKPADRPVAPPNTGRPVPPPARTDPPRTPPPPQTPPPIPVTPPGMPQNLAIAITTQQVDATVTWGAAPANGAPVTAYHVSWQSDGGRSGSASVPGTTLSYVINGIWQGTDHPFTVTVVAQNSAGRGTPATARQVPPQRVKKISLTKGALASPCAEPNCYWMHVVMTGFEPRTRYKVDPHSTDSDYKNPGHSLTTDEQGSAVLDAFYYHGAGHTVWVTADGVSSNRLEWTE</sequence>
<dbReference type="Proteomes" id="UP000199682">
    <property type="component" value="Unassembled WGS sequence"/>
</dbReference>
<dbReference type="GO" id="GO:0000272">
    <property type="term" value="P:polysaccharide catabolic process"/>
    <property type="evidence" value="ECO:0007669"/>
    <property type="project" value="UniProtKB-KW"/>
</dbReference>
<dbReference type="Gene3D" id="2.60.40.10">
    <property type="entry name" value="Immunoglobulins"/>
    <property type="match status" value="1"/>
</dbReference>
<keyword evidence="4" id="KW-1133">Transmembrane helix</keyword>
<organism evidence="6 7">
    <name type="scientific">Lentzea albidocapillata subsp. violacea</name>
    <dbReference type="NCBI Taxonomy" id="128104"/>
    <lineage>
        <taxon>Bacteria</taxon>
        <taxon>Bacillati</taxon>
        <taxon>Actinomycetota</taxon>
        <taxon>Actinomycetes</taxon>
        <taxon>Pseudonocardiales</taxon>
        <taxon>Pseudonocardiaceae</taxon>
        <taxon>Lentzea</taxon>
    </lineage>
</organism>
<evidence type="ECO:0000256" key="2">
    <source>
        <dbReference type="ARBA" id="ARBA00023326"/>
    </source>
</evidence>
<keyword evidence="4" id="KW-0812">Transmembrane</keyword>
<feature type="region of interest" description="Disordered" evidence="3">
    <location>
        <begin position="382"/>
        <end position="450"/>
    </location>
</feature>
<dbReference type="PROSITE" id="PS50853">
    <property type="entry name" value="FN3"/>
    <property type="match status" value="1"/>
</dbReference>
<feature type="compositionally biased region" description="Pro residues" evidence="3">
    <location>
        <begin position="420"/>
        <end position="449"/>
    </location>
</feature>
<evidence type="ECO:0000256" key="1">
    <source>
        <dbReference type="ARBA" id="ARBA00023295"/>
    </source>
</evidence>
<feature type="compositionally biased region" description="Basic and acidic residues" evidence="3">
    <location>
        <begin position="399"/>
        <end position="409"/>
    </location>
</feature>
<dbReference type="InterPro" id="IPR013783">
    <property type="entry name" value="Ig-like_fold"/>
</dbReference>
<evidence type="ECO:0000256" key="3">
    <source>
        <dbReference type="SAM" id="MobiDB-lite"/>
    </source>
</evidence>
<name>A0A1G8YF69_9PSEU</name>
<keyword evidence="4" id="KW-0472">Membrane</keyword>
<protein>
    <submittedName>
        <fullName evidence="6">Fibronectin type III domain-containing protein</fullName>
    </submittedName>
</protein>
<dbReference type="GO" id="GO:0016798">
    <property type="term" value="F:hydrolase activity, acting on glycosyl bonds"/>
    <property type="evidence" value="ECO:0007669"/>
    <property type="project" value="UniProtKB-KW"/>
</dbReference>
<reference evidence="7" key="1">
    <citation type="submission" date="2016-10" db="EMBL/GenBank/DDBJ databases">
        <authorList>
            <person name="Varghese N."/>
            <person name="Submissions S."/>
        </authorList>
    </citation>
    <scope>NUCLEOTIDE SEQUENCE [LARGE SCALE GENOMIC DNA]</scope>
    <source>
        <strain evidence="7">DSM 44796</strain>
    </source>
</reference>
<dbReference type="AlphaFoldDB" id="A0A1G8YF69"/>
<feature type="region of interest" description="Disordered" evidence="3">
    <location>
        <begin position="323"/>
        <end position="349"/>
    </location>
</feature>
<feature type="transmembrane region" description="Helical" evidence="4">
    <location>
        <begin position="29"/>
        <end position="48"/>
    </location>
</feature>
<keyword evidence="1" id="KW-0326">Glycosidase</keyword>
<dbReference type="EMBL" id="FNET01000004">
    <property type="protein sequence ID" value="SDK01502.1"/>
    <property type="molecule type" value="Genomic_DNA"/>
</dbReference>
<dbReference type="CDD" id="cd00063">
    <property type="entry name" value="FN3"/>
    <property type="match status" value="1"/>
</dbReference>
<proteinExistence type="predicted"/>
<feature type="domain" description="Fibronectin type-III" evidence="5">
    <location>
        <begin position="446"/>
        <end position="541"/>
    </location>
</feature>
<accession>A0A1G8YF69</accession>